<feature type="region of interest" description="Disordered" evidence="1">
    <location>
        <begin position="491"/>
        <end position="550"/>
    </location>
</feature>
<feature type="region of interest" description="Disordered" evidence="1">
    <location>
        <begin position="796"/>
        <end position="978"/>
    </location>
</feature>
<evidence type="ECO:0000313" key="2">
    <source>
        <dbReference type="Proteomes" id="UP000515152"/>
    </source>
</evidence>
<dbReference type="GeneID" id="116223572"/>
<feature type="compositionally biased region" description="Low complexity" evidence="1">
    <location>
        <begin position="333"/>
        <end position="344"/>
    </location>
</feature>
<organism evidence="2 3">
    <name type="scientific">Clupea harengus</name>
    <name type="common">Atlantic herring</name>
    <dbReference type="NCBI Taxonomy" id="7950"/>
    <lineage>
        <taxon>Eukaryota</taxon>
        <taxon>Metazoa</taxon>
        <taxon>Chordata</taxon>
        <taxon>Craniata</taxon>
        <taxon>Vertebrata</taxon>
        <taxon>Euteleostomi</taxon>
        <taxon>Actinopterygii</taxon>
        <taxon>Neopterygii</taxon>
        <taxon>Teleostei</taxon>
        <taxon>Clupei</taxon>
        <taxon>Clupeiformes</taxon>
        <taxon>Clupeoidei</taxon>
        <taxon>Clupeidae</taxon>
        <taxon>Clupea</taxon>
    </lineage>
</organism>
<feature type="compositionally biased region" description="Low complexity" evidence="1">
    <location>
        <begin position="969"/>
        <end position="978"/>
    </location>
</feature>
<feature type="region of interest" description="Disordered" evidence="1">
    <location>
        <begin position="325"/>
        <end position="389"/>
    </location>
</feature>
<feature type="compositionally biased region" description="Basic residues" evidence="1">
    <location>
        <begin position="119"/>
        <end position="138"/>
    </location>
</feature>
<dbReference type="Proteomes" id="UP000515152">
    <property type="component" value="Chromosome 14"/>
</dbReference>
<sequence>MGCSPSRGNHFPGAHSSFRKARALLPGNQEHAGESPSDDGTSRGSSAAGETDAGRCSWASGERQATGQQDTNVACSAVKTVNEGGGRFDKLAPQEIAVNILSQIKDKQGENSESGEKKAVKKTKKPIKGIKQGKKKEKEKKAVTEEKVDFPELLVKAHQAAYGYLNPSITKYEVLLGLLDHAAQTQISLQPMVAFMLMRYEEINRGLEEIVEEGEKLLKENGEHLAWPCPLKNLSNTPARANTSSSTTKPPPDLLQQLLQYTIQRMHLVSQSVSGVGDSALEEAVDYFTSVSDILEEKLKVKRASEARLMQLLARVEAATLRKPGPEDSALFSEDSGIGGESESLAGSDRHRPRRESGESTGAYCTSASSPMGSSSTPVQEGTPRHKLTHKTNSCLSLNSIDSFCNFGQRGQRESEFLCSSASVDDDEREVGKAIDNHEEEVEYINKKCPSSSPLHACQQPCRLASKRIENPQNIEMTLKMRDAISGQIKYVSSQKSSAKTKQTDSPKISRRQWNEEEYTPKRPQTPTLTKKKTTVVKHRRTHSADSIRSKAEDQTLLELERTQKDLTQKLERMSKAEGNIRNSGPKQGKVKTQPSSPSTPVRLRPLQKTPQSPSKSNKKTDHGNSSTTEKEKPKESDDNLNKKNDLEDRILSKPTPSSPTLQRPAGQYRGRNSVKRLIDTFSQGVEEIKQTPENVKILGPLKGVMKCGVPIIPGLGGIDTMLTFGNDNFRVDSRVSNRTDDVDIDDLPPPPLEVLMDNSFENVQKSETEEGGSGKGHSPLLKRTVSQKLRASMQSVNVLPSRGSVRPGSLSMLPPCAASHQETKPEVDSGQQSMKTLSTLGSGGTKQRDSNTSDAVPSASGSNSQPAATTSTSRARMLPSTPVTSSSLQRRLPSPPVFKRHPTPPSSASPPVTRKLPTPPPVSQRRHFSPSATRQDGSGWSTSTSPFKAPSPPASPKVQRWSRENSSDDCSSSSRVFSNARSVFCPASPSLFEAKPCPVPRPPQAWTPASEAVVSYLWGDRVRRGPKPFVRRSQSDRRPSLNCPPRSQAVSVAESYGSEPSIASLELEDGPTRDIYRWDSQSELTGATRSASHPDLCIIGHALHRE</sequence>
<feature type="compositionally biased region" description="Polar residues" evidence="1">
    <location>
        <begin position="931"/>
        <end position="941"/>
    </location>
</feature>
<evidence type="ECO:0000256" key="1">
    <source>
        <dbReference type="SAM" id="MobiDB-lite"/>
    </source>
</evidence>
<dbReference type="OrthoDB" id="8954214at2759"/>
<dbReference type="Pfam" id="PF15449">
    <property type="entry name" value="Retinal"/>
    <property type="match status" value="4"/>
</dbReference>
<dbReference type="GO" id="GO:0042461">
    <property type="term" value="P:photoreceptor cell development"/>
    <property type="evidence" value="ECO:0007669"/>
    <property type="project" value="Ensembl"/>
</dbReference>
<feature type="region of interest" description="Disordered" evidence="1">
    <location>
        <begin position="107"/>
        <end position="138"/>
    </location>
</feature>
<feature type="region of interest" description="Disordered" evidence="1">
    <location>
        <begin position="567"/>
        <end position="674"/>
    </location>
</feature>
<accession>A0A6P8GBJ3</accession>
<feature type="region of interest" description="Disordered" evidence="1">
    <location>
        <begin position="1"/>
        <end position="73"/>
    </location>
</feature>
<feature type="compositionally biased region" description="Polar residues" evidence="1">
    <location>
        <begin position="581"/>
        <end position="600"/>
    </location>
</feature>
<feature type="compositionally biased region" description="Basic and acidic residues" evidence="1">
    <location>
        <begin position="567"/>
        <end position="576"/>
    </location>
</feature>
<evidence type="ECO:0000313" key="3">
    <source>
        <dbReference type="RefSeq" id="XP_031436648.1"/>
    </source>
</evidence>
<dbReference type="AlphaFoldDB" id="A0A6P8GBJ3"/>
<dbReference type="CTD" id="100537793"/>
<gene>
    <name evidence="3" type="primary">pcare1</name>
</gene>
<dbReference type="GO" id="GO:0021549">
    <property type="term" value="P:cerebellum development"/>
    <property type="evidence" value="ECO:0007669"/>
    <property type="project" value="Ensembl"/>
</dbReference>
<reference evidence="3" key="1">
    <citation type="submission" date="2025-08" db="UniProtKB">
        <authorList>
            <consortium name="RefSeq"/>
        </authorList>
    </citation>
    <scope>IDENTIFICATION</scope>
</reference>
<name>A0A6P8GBJ3_CLUHA</name>
<dbReference type="GO" id="GO:0060041">
    <property type="term" value="P:retina development in camera-type eye"/>
    <property type="evidence" value="ECO:0007669"/>
    <property type="project" value="Ensembl"/>
</dbReference>
<feature type="compositionally biased region" description="Basic and acidic residues" evidence="1">
    <location>
        <begin position="619"/>
        <end position="652"/>
    </location>
</feature>
<dbReference type="KEGG" id="char:116223572"/>
<feature type="compositionally biased region" description="Polar residues" evidence="1">
    <location>
        <begin position="63"/>
        <end position="73"/>
    </location>
</feature>
<keyword evidence="2" id="KW-1185">Reference proteome</keyword>
<feature type="compositionally biased region" description="Polar residues" evidence="1">
    <location>
        <begin position="853"/>
        <end position="875"/>
    </location>
</feature>
<feature type="compositionally biased region" description="Basic and acidic residues" evidence="1">
    <location>
        <begin position="107"/>
        <end position="118"/>
    </location>
</feature>
<feature type="compositionally biased region" description="Polar residues" evidence="1">
    <location>
        <begin position="830"/>
        <end position="841"/>
    </location>
</feature>
<feature type="compositionally biased region" description="Low complexity" evidence="1">
    <location>
        <begin position="367"/>
        <end position="376"/>
    </location>
</feature>
<dbReference type="PANTHER" id="PTHR22017">
    <property type="entry name" value="PHOTORECEPTOR CILIUM ACTIN REGULATOR"/>
    <property type="match status" value="1"/>
</dbReference>
<dbReference type="InterPro" id="IPR029352">
    <property type="entry name" value="PCARE"/>
</dbReference>
<proteinExistence type="predicted"/>
<feature type="region of interest" description="Disordered" evidence="1">
    <location>
        <begin position="1026"/>
        <end position="1056"/>
    </location>
</feature>
<dbReference type="PANTHER" id="PTHR22017:SF0">
    <property type="entry name" value="PHOTORECEPTOR CILIUM ACTIN REGULATOR"/>
    <property type="match status" value="1"/>
</dbReference>
<dbReference type="GO" id="GO:0060026">
    <property type="term" value="P:convergent extension"/>
    <property type="evidence" value="ECO:0007669"/>
    <property type="project" value="Ensembl"/>
</dbReference>
<dbReference type="GO" id="GO:0050908">
    <property type="term" value="P:detection of light stimulus involved in visual perception"/>
    <property type="evidence" value="ECO:0007669"/>
    <property type="project" value="Ensembl"/>
</dbReference>
<dbReference type="RefSeq" id="XP_031436648.1">
    <property type="nucleotide sequence ID" value="XM_031580788.2"/>
</dbReference>
<feature type="compositionally biased region" description="Basic residues" evidence="1">
    <location>
        <begin position="530"/>
        <end position="542"/>
    </location>
</feature>
<feature type="compositionally biased region" description="Low complexity" evidence="1">
    <location>
        <begin position="493"/>
        <end position="506"/>
    </location>
</feature>
<protein>
    <submittedName>
        <fullName evidence="3">Photoreceptor cilium actin regulator</fullName>
    </submittedName>
</protein>